<keyword evidence="2" id="KW-1185">Reference proteome</keyword>
<proteinExistence type="predicted"/>
<accession>A0ACC1SVF1</accession>
<gene>
    <name evidence="1" type="ORF">NM208_g1631</name>
</gene>
<protein>
    <submittedName>
        <fullName evidence="1">Uncharacterized protein</fullName>
    </submittedName>
</protein>
<sequence>MIPISYQLAVRQADPLASETFPVGAPPLTSAGRSLIAACAVMMALTAAWTAMRIVSRHIRKIDYQIEDYFYFIGQILYFGLNISFILAVTVGGAGNNMSQLHQTHINHYLRIALATQVLYAACLGFIKLSIVIMIQRIFRTAGRWFRIATWVAASICVCWMLYTMLIGFLICLPVQSAWGAAVPERCGNHITAYAAVAIIDIVSEVIIVLLPMKLVYDLQMNKAHKIGLVAVFGAGIVTITFSCVRLYYVYNIDFNNITRSYAEASISSILQSGIAVMIASSPLLRPVFDRTAKLFGLSLSSSRKTTTGNVHSSRSRTHGGGTSHIGGSHSRAAGFKQMSESEEHLAWELQAMQNKPSYRQRTTVQATRLSDDSDEVQNGRTITIETSIERRA</sequence>
<organism evidence="1 2">
    <name type="scientific">Fusarium decemcellulare</name>
    <dbReference type="NCBI Taxonomy" id="57161"/>
    <lineage>
        <taxon>Eukaryota</taxon>
        <taxon>Fungi</taxon>
        <taxon>Dikarya</taxon>
        <taxon>Ascomycota</taxon>
        <taxon>Pezizomycotina</taxon>
        <taxon>Sordariomycetes</taxon>
        <taxon>Hypocreomycetidae</taxon>
        <taxon>Hypocreales</taxon>
        <taxon>Nectriaceae</taxon>
        <taxon>Fusarium</taxon>
        <taxon>Fusarium decemcellulare species complex</taxon>
    </lineage>
</organism>
<comment type="caution">
    <text evidence="1">The sequence shown here is derived from an EMBL/GenBank/DDBJ whole genome shotgun (WGS) entry which is preliminary data.</text>
</comment>
<evidence type="ECO:0000313" key="2">
    <source>
        <dbReference type="Proteomes" id="UP001148629"/>
    </source>
</evidence>
<dbReference type="Proteomes" id="UP001148629">
    <property type="component" value="Unassembled WGS sequence"/>
</dbReference>
<reference evidence="1" key="1">
    <citation type="submission" date="2022-08" db="EMBL/GenBank/DDBJ databases">
        <title>Genome Sequence of Fusarium decemcellulare.</title>
        <authorList>
            <person name="Buettner E."/>
        </authorList>
    </citation>
    <scope>NUCLEOTIDE SEQUENCE</scope>
    <source>
        <strain evidence="1">Babe19</strain>
    </source>
</reference>
<dbReference type="EMBL" id="JANRMS010000086">
    <property type="protein sequence ID" value="KAJ3547223.1"/>
    <property type="molecule type" value="Genomic_DNA"/>
</dbReference>
<evidence type="ECO:0000313" key="1">
    <source>
        <dbReference type="EMBL" id="KAJ3547223.1"/>
    </source>
</evidence>
<name>A0ACC1SVF1_9HYPO</name>